<dbReference type="InterPro" id="IPR006913">
    <property type="entry name" value="CENP-V/GFA"/>
</dbReference>
<evidence type="ECO:0000256" key="2">
    <source>
        <dbReference type="ARBA" id="ARBA00022723"/>
    </source>
</evidence>
<dbReference type="GO" id="GO:0016846">
    <property type="term" value="F:carbon-sulfur lyase activity"/>
    <property type="evidence" value="ECO:0007669"/>
    <property type="project" value="InterPro"/>
</dbReference>
<dbReference type="RefSeq" id="WP_208843760.1">
    <property type="nucleotide sequence ID" value="NZ_CP072133.1"/>
</dbReference>
<dbReference type="Pfam" id="PF04828">
    <property type="entry name" value="GFA"/>
    <property type="match status" value="1"/>
</dbReference>
<evidence type="ECO:0000256" key="3">
    <source>
        <dbReference type="ARBA" id="ARBA00022833"/>
    </source>
</evidence>
<comment type="similarity">
    <text evidence="1">Belongs to the Gfa family.</text>
</comment>
<dbReference type="Proteomes" id="UP000664904">
    <property type="component" value="Chromosome"/>
</dbReference>
<keyword evidence="4" id="KW-0456">Lyase</keyword>
<feature type="domain" description="CENP-V/GFA" evidence="5">
    <location>
        <begin position="5"/>
        <end position="118"/>
    </location>
</feature>
<reference evidence="6" key="1">
    <citation type="submission" date="2021-03" db="EMBL/GenBank/DDBJ databases">
        <title>Complete Genome of Pseudoalteromonas xiamenensis STKMTI.2, a new potential marine bacterium producing anti-Vibrio compounds.</title>
        <authorList>
            <person name="Handayani D.P."/>
            <person name="Isnansetyo A."/>
            <person name="Istiqomah I."/>
            <person name="Jumina J."/>
        </authorList>
    </citation>
    <scope>NUCLEOTIDE SEQUENCE</scope>
    <source>
        <strain evidence="6">STKMTI.2</strain>
    </source>
</reference>
<evidence type="ECO:0000256" key="1">
    <source>
        <dbReference type="ARBA" id="ARBA00005495"/>
    </source>
</evidence>
<dbReference type="PANTHER" id="PTHR33337:SF40">
    <property type="entry name" value="CENP-V_GFA DOMAIN-CONTAINING PROTEIN-RELATED"/>
    <property type="match status" value="1"/>
</dbReference>
<dbReference type="AlphaFoldDB" id="A0A975DI04"/>
<proteinExistence type="inferred from homology"/>
<evidence type="ECO:0000313" key="7">
    <source>
        <dbReference type="Proteomes" id="UP000664904"/>
    </source>
</evidence>
<keyword evidence="7" id="KW-1185">Reference proteome</keyword>
<keyword evidence="2" id="KW-0479">Metal-binding</keyword>
<evidence type="ECO:0000313" key="6">
    <source>
        <dbReference type="EMBL" id="QTH72138.1"/>
    </source>
</evidence>
<dbReference type="PANTHER" id="PTHR33337">
    <property type="entry name" value="GFA DOMAIN-CONTAINING PROTEIN"/>
    <property type="match status" value="1"/>
</dbReference>
<accession>A0A975DI04</accession>
<keyword evidence="3" id="KW-0862">Zinc</keyword>
<dbReference type="GO" id="GO:0046872">
    <property type="term" value="F:metal ion binding"/>
    <property type="evidence" value="ECO:0007669"/>
    <property type="project" value="UniProtKB-KW"/>
</dbReference>
<evidence type="ECO:0000256" key="4">
    <source>
        <dbReference type="ARBA" id="ARBA00023239"/>
    </source>
</evidence>
<gene>
    <name evidence="6" type="ORF">J5O05_04420</name>
</gene>
<dbReference type="SUPFAM" id="SSF51316">
    <property type="entry name" value="Mss4-like"/>
    <property type="match status" value="1"/>
</dbReference>
<dbReference type="EMBL" id="CP072133">
    <property type="protein sequence ID" value="QTH72138.1"/>
    <property type="molecule type" value="Genomic_DNA"/>
</dbReference>
<dbReference type="PROSITE" id="PS51891">
    <property type="entry name" value="CENP_V_GFA"/>
    <property type="match status" value="1"/>
</dbReference>
<dbReference type="Gene3D" id="3.90.1590.10">
    <property type="entry name" value="glutathione-dependent formaldehyde- activating enzyme (gfa)"/>
    <property type="match status" value="1"/>
</dbReference>
<dbReference type="KEGG" id="pxi:J5O05_04420"/>
<dbReference type="InterPro" id="IPR011057">
    <property type="entry name" value="Mss4-like_sf"/>
</dbReference>
<name>A0A975DI04_9GAMM</name>
<organism evidence="6 7">
    <name type="scientific">Pseudoalteromonas xiamenensis</name>
    <dbReference type="NCBI Taxonomy" id="882626"/>
    <lineage>
        <taxon>Bacteria</taxon>
        <taxon>Pseudomonadati</taxon>
        <taxon>Pseudomonadota</taxon>
        <taxon>Gammaproteobacteria</taxon>
        <taxon>Alteromonadales</taxon>
        <taxon>Pseudoalteromonadaceae</taxon>
        <taxon>Pseudoalteromonas</taxon>
    </lineage>
</organism>
<evidence type="ECO:0000259" key="5">
    <source>
        <dbReference type="PROSITE" id="PS51891"/>
    </source>
</evidence>
<sequence length="140" mass="15606">MSNPLRVQCLCKAVTVETSELKPHVGACHCSMCRKWGGGPFLAVESQGQVTVTPTDAVSVFSSSEWAERGFCKTCGTHLFYRLKANNHYILPAGLFADEGELTFDHQIFIDEKPAYYEFANETKTMTGKEVFEQFANVPE</sequence>
<protein>
    <submittedName>
        <fullName evidence="6">GFA family protein</fullName>
    </submittedName>
</protein>